<organism evidence="2">
    <name type="scientific">Shewanella oncorhynchi</name>
    <dbReference type="NCBI Taxonomy" id="2726434"/>
    <lineage>
        <taxon>Bacteria</taxon>
        <taxon>Pseudomonadati</taxon>
        <taxon>Pseudomonadota</taxon>
        <taxon>Gammaproteobacteria</taxon>
        <taxon>Alteromonadales</taxon>
        <taxon>Shewanellaceae</taxon>
        <taxon>Shewanella</taxon>
    </lineage>
</organism>
<dbReference type="KEGG" id="sog:RA178_09365"/>
<dbReference type="AlphaFoldDB" id="A0AA50KGQ4"/>
<dbReference type="Gene3D" id="1.10.260.40">
    <property type="entry name" value="lambda repressor-like DNA-binding domains"/>
    <property type="match status" value="1"/>
</dbReference>
<dbReference type="SUPFAM" id="SSF47413">
    <property type="entry name" value="lambda repressor-like DNA-binding domains"/>
    <property type="match status" value="1"/>
</dbReference>
<dbReference type="GeneID" id="301339390"/>
<evidence type="ECO:0000259" key="1">
    <source>
        <dbReference type="PROSITE" id="PS50943"/>
    </source>
</evidence>
<gene>
    <name evidence="2" type="ORF">RA178_09365</name>
</gene>
<dbReference type="PROSITE" id="PS50943">
    <property type="entry name" value="HTH_CROC1"/>
    <property type="match status" value="1"/>
</dbReference>
<sequence>MSAIEKAINIIGGQTALAKKLGIRQSYVWNWIHRHRQAPAKYIRAISSATHGLVSVDELLLDHETKDI</sequence>
<dbReference type="RefSeq" id="WP_259559691.1">
    <property type="nucleotide sequence ID" value="NZ_CP132914.1"/>
</dbReference>
<dbReference type="InterPro" id="IPR010982">
    <property type="entry name" value="Lambda_DNA-bd_dom_sf"/>
</dbReference>
<dbReference type="Pfam" id="PF15943">
    <property type="entry name" value="YdaS_toxin"/>
    <property type="match status" value="1"/>
</dbReference>
<dbReference type="CDD" id="cd00093">
    <property type="entry name" value="HTH_XRE"/>
    <property type="match status" value="1"/>
</dbReference>
<proteinExistence type="predicted"/>
<reference evidence="2" key="1">
    <citation type="submission" date="2023-08" db="EMBL/GenBank/DDBJ databases">
        <title>Complete genome sequence of Shewanella oncorhynchi Z-P2, a siderophore putrebactin-producing bacterium.</title>
        <authorList>
            <person name="Zhang Y."/>
        </authorList>
    </citation>
    <scope>NUCLEOTIDE SEQUENCE</scope>
    <source>
        <strain evidence="2">Z-P2</strain>
    </source>
</reference>
<name>A0AA50KGQ4_9GAMM</name>
<dbReference type="Proteomes" id="UP001236800">
    <property type="component" value="Chromosome"/>
</dbReference>
<protein>
    <submittedName>
        <fullName evidence="2">Helix-turn-helix domain-containing protein</fullName>
    </submittedName>
</protein>
<dbReference type="GO" id="GO:0003677">
    <property type="term" value="F:DNA binding"/>
    <property type="evidence" value="ECO:0007669"/>
    <property type="project" value="InterPro"/>
</dbReference>
<dbReference type="InterPro" id="IPR031856">
    <property type="entry name" value="YdaS_toxin-like"/>
</dbReference>
<feature type="domain" description="HTH cro/C1-type" evidence="1">
    <location>
        <begin position="14"/>
        <end position="59"/>
    </location>
</feature>
<accession>A0AA50KGQ4</accession>
<evidence type="ECO:0000313" key="2">
    <source>
        <dbReference type="EMBL" id="WMB74780.1"/>
    </source>
</evidence>
<dbReference type="InterPro" id="IPR001387">
    <property type="entry name" value="Cro/C1-type_HTH"/>
</dbReference>
<dbReference type="EMBL" id="CP132914">
    <property type="protein sequence ID" value="WMB74780.1"/>
    <property type="molecule type" value="Genomic_DNA"/>
</dbReference>